<protein>
    <submittedName>
        <fullName evidence="1">Uncharacterized protein</fullName>
    </submittedName>
</protein>
<dbReference type="EMBL" id="CM003532">
    <property type="protein sequence ID" value="RCV25232.1"/>
    <property type="molecule type" value="Genomic_DNA"/>
</dbReference>
<dbReference type="AlphaFoldDB" id="A0A368R517"/>
<evidence type="ECO:0000313" key="1">
    <source>
        <dbReference type="EMBL" id="RCV25232.1"/>
    </source>
</evidence>
<accession>A0A368R517</accession>
<sequence>MREPEVKPDATRLELEAAGAFAGLKLKKAGKKTEVRIVNVLDDDDEGFLNEDLSLASSLRLKTEKRSPQKELHPEVAVATKDDKPDLVPAEPGEVDDPLNPPLLWGSRDSLQVVGETMKAALGVAKTCISFEVSEEGEVAKEKEQIPQVPTRVKCFTQDDTRGSSFDPKEYEKSLRCYDPNHLARITATLGYKAVIAGKVVVDRLREKEKAALSRSTKIIELEVEIVRLKK</sequence>
<proteinExistence type="predicted"/>
<name>A0A368R517_SETIT</name>
<reference evidence="1" key="2">
    <citation type="submission" date="2015-07" db="EMBL/GenBank/DDBJ databases">
        <authorList>
            <person name="Noorani M."/>
        </authorList>
    </citation>
    <scope>NUCLEOTIDE SEQUENCE</scope>
    <source>
        <strain evidence="1">Yugu1</strain>
    </source>
</reference>
<reference evidence="1" key="1">
    <citation type="journal article" date="2012" name="Nat. Biotechnol.">
        <title>Reference genome sequence of the model plant Setaria.</title>
        <authorList>
            <person name="Bennetzen J.L."/>
            <person name="Schmutz J."/>
            <person name="Wang H."/>
            <person name="Percifield R."/>
            <person name="Hawkins J."/>
            <person name="Pontaroli A.C."/>
            <person name="Estep M."/>
            <person name="Feng L."/>
            <person name="Vaughn J.N."/>
            <person name="Grimwood J."/>
            <person name="Jenkins J."/>
            <person name="Barry K."/>
            <person name="Lindquist E."/>
            <person name="Hellsten U."/>
            <person name="Deshpande S."/>
            <person name="Wang X."/>
            <person name="Wu X."/>
            <person name="Mitros T."/>
            <person name="Triplett J."/>
            <person name="Yang X."/>
            <person name="Ye C.Y."/>
            <person name="Mauro-Herrera M."/>
            <person name="Wang L."/>
            <person name="Li P."/>
            <person name="Sharma M."/>
            <person name="Sharma R."/>
            <person name="Ronald P.C."/>
            <person name="Panaud O."/>
            <person name="Kellogg E.A."/>
            <person name="Brutnell T.P."/>
            <person name="Doust A.N."/>
            <person name="Tuskan G.A."/>
            <person name="Rokhsar D."/>
            <person name="Devos K.M."/>
        </authorList>
    </citation>
    <scope>NUCLEOTIDE SEQUENCE [LARGE SCALE GENOMIC DNA]</scope>
    <source>
        <strain evidence="1">Yugu1</strain>
    </source>
</reference>
<organism evidence="1">
    <name type="scientific">Setaria italica</name>
    <name type="common">Foxtail millet</name>
    <name type="synonym">Panicum italicum</name>
    <dbReference type="NCBI Taxonomy" id="4555"/>
    <lineage>
        <taxon>Eukaryota</taxon>
        <taxon>Viridiplantae</taxon>
        <taxon>Streptophyta</taxon>
        <taxon>Embryophyta</taxon>
        <taxon>Tracheophyta</taxon>
        <taxon>Spermatophyta</taxon>
        <taxon>Magnoliopsida</taxon>
        <taxon>Liliopsida</taxon>
        <taxon>Poales</taxon>
        <taxon>Poaceae</taxon>
        <taxon>PACMAD clade</taxon>
        <taxon>Panicoideae</taxon>
        <taxon>Panicodae</taxon>
        <taxon>Paniceae</taxon>
        <taxon>Cenchrinae</taxon>
        <taxon>Setaria</taxon>
    </lineage>
</organism>
<gene>
    <name evidence="1" type="ORF">SETIT_5G149700v2</name>
</gene>